<dbReference type="InterPro" id="IPR036388">
    <property type="entry name" value="WH-like_DNA-bd_sf"/>
</dbReference>
<comment type="caution">
    <text evidence="8">The sequence shown here is derived from an EMBL/GenBank/DDBJ whole genome shotgun (WGS) entry which is preliminary data.</text>
</comment>
<dbReference type="InterPro" id="IPR005158">
    <property type="entry name" value="BTAD"/>
</dbReference>
<dbReference type="Gene3D" id="1.10.10.10">
    <property type="entry name" value="Winged helix-like DNA-binding domain superfamily/Winged helix DNA-binding domain"/>
    <property type="match status" value="1"/>
</dbReference>
<dbReference type="PROSITE" id="PS51755">
    <property type="entry name" value="OMPR_PHOB"/>
    <property type="match status" value="1"/>
</dbReference>
<protein>
    <submittedName>
        <fullName evidence="8">Tetratricopeptide repeat protein</fullName>
    </submittedName>
</protein>
<dbReference type="SUPFAM" id="SSF52540">
    <property type="entry name" value="P-loop containing nucleoside triphosphate hydrolases"/>
    <property type="match status" value="1"/>
</dbReference>
<dbReference type="SMART" id="SM01043">
    <property type="entry name" value="BTAD"/>
    <property type="match status" value="1"/>
</dbReference>
<evidence type="ECO:0000259" key="6">
    <source>
        <dbReference type="PROSITE" id="PS50943"/>
    </source>
</evidence>
<dbReference type="GO" id="GO:0000160">
    <property type="term" value="P:phosphorelay signal transduction system"/>
    <property type="evidence" value="ECO:0007669"/>
    <property type="project" value="InterPro"/>
</dbReference>
<dbReference type="RefSeq" id="WP_166049716.1">
    <property type="nucleotide sequence ID" value="NZ_JAAMPJ010000007.1"/>
</dbReference>
<dbReference type="InterPro" id="IPR001387">
    <property type="entry name" value="Cro/C1-type_HTH"/>
</dbReference>
<comment type="similarity">
    <text evidence="1">Belongs to the AfsR/DnrI/RedD regulatory family.</text>
</comment>
<evidence type="ECO:0000313" key="8">
    <source>
        <dbReference type="EMBL" id="NGY62344.1"/>
    </source>
</evidence>
<dbReference type="Gene3D" id="1.10.260.40">
    <property type="entry name" value="lambda repressor-like DNA-binding domains"/>
    <property type="match status" value="1"/>
</dbReference>
<dbReference type="Proteomes" id="UP000481360">
    <property type="component" value="Unassembled WGS sequence"/>
</dbReference>
<dbReference type="Pfam" id="PF13424">
    <property type="entry name" value="TPR_12"/>
    <property type="match status" value="1"/>
</dbReference>
<dbReference type="SUPFAM" id="SSF48452">
    <property type="entry name" value="TPR-like"/>
    <property type="match status" value="2"/>
</dbReference>
<organism evidence="8 9">
    <name type="scientific">Lentzea alba</name>
    <dbReference type="NCBI Taxonomy" id="2714351"/>
    <lineage>
        <taxon>Bacteria</taxon>
        <taxon>Bacillati</taxon>
        <taxon>Actinomycetota</taxon>
        <taxon>Actinomycetes</taxon>
        <taxon>Pseudonocardiales</taxon>
        <taxon>Pseudonocardiaceae</taxon>
        <taxon>Lentzea</taxon>
    </lineage>
</organism>
<dbReference type="CDD" id="cd15831">
    <property type="entry name" value="BTAD"/>
    <property type="match status" value="1"/>
</dbReference>
<dbReference type="PROSITE" id="PS50943">
    <property type="entry name" value="HTH_CROC1"/>
    <property type="match status" value="1"/>
</dbReference>
<dbReference type="Pfam" id="PF01381">
    <property type="entry name" value="HTH_3"/>
    <property type="match status" value="1"/>
</dbReference>
<dbReference type="SMART" id="SM00028">
    <property type="entry name" value="TPR"/>
    <property type="match status" value="5"/>
</dbReference>
<feature type="domain" description="OmpR/PhoB-type" evidence="7">
    <location>
        <begin position="62"/>
        <end position="162"/>
    </location>
</feature>
<dbReference type="PANTHER" id="PTHR35807:SF1">
    <property type="entry name" value="TRANSCRIPTIONAL REGULATOR REDD"/>
    <property type="match status" value="1"/>
</dbReference>
<accession>A0A7C9RTA5</accession>
<dbReference type="Pfam" id="PF00486">
    <property type="entry name" value="Trans_reg_C"/>
    <property type="match status" value="1"/>
</dbReference>
<dbReference type="InterPro" id="IPR011990">
    <property type="entry name" value="TPR-like_helical_dom_sf"/>
</dbReference>
<keyword evidence="2" id="KW-0805">Transcription regulation</keyword>
<evidence type="ECO:0000256" key="2">
    <source>
        <dbReference type="ARBA" id="ARBA00023015"/>
    </source>
</evidence>
<dbReference type="CDD" id="cd00093">
    <property type="entry name" value="HTH_XRE"/>
    <property type="match status" value="1"/>
</dbReference>
<dbReference type="SMART" id="SM00530">
    <property type="entry name" value="HTH_XRE"/>
    <property type="match status" value="1"/>
</dbReference>
<dbReference type="SUPFAM" id="SSF46894">
    <property type="entry name" value="C-terminal effector domain of the bipartite response regulators"/>
    <property type="match status" value="1"/>
</dbReference>
<gene>
    <name evidence="8" type="ORF">G7043_25810</name>
</gene>
<dbReference type="SMART" id="SM00862">
    <property type="entry name" value="Trans_reg_C"/>
    <property type="match status" value="1"/>
</dbReference>
<dbReference type="GO" id="GO:0006355">
    <property type="term" value="P:regulation of DNA-templated transcription"/>
    <property type="evidence" value="ECO:0007669"/>
    <property type="project" value="InterPro"/>
</dbReference>
<proteinExistence type="inferred from homology"/>
<sequence>MSTGSPLRAKRIELGLSQQELADRSGLSVRAVRNLEKNGIATARAASVRRIARALGVQPDALCEPARAAVRVRVLGPLDVSDADGPIPLGAPMQRCLFALLAAQPGIPVSREEIVETLWRGHPPPTWQNVVHTYVGRLRKTVRGGQDHQCIATVGAAYVLTADGLGLDVLDFDRHVATGARLASEGDLVAAADEYATALALWRGPVFADLPESLRTGPVSAAVGARRVRAALAYADIALVIGDHDRAASALRPLVDCEPFHEGLHSRLMLAHAGAGDQGAALALFAGIRARLVDELGVDPGVELQRAHYDVLHQQVRSPRLPPLTVAPRQLPPSTPWFTGRSAELSELDAAVTTASAAGGAVVLSAVAGAGGMGKTSLALQWAHDNIDRFPDGQLFVDLRGFDPSGQPVPPAVAVRGFLAALGVEAKNVPASPEAQEALYRSTIADKRVLLVLDNAADSAQVVPLLPGTASCTVLVTSRNRLADVVTRHCARIVHLDVLSEPEARRLLTRRLGTARTAAEPDAVIRLLASCAGLPLALGIVAARAEMRQDMSLAALADELRDTGDRLRGLDAGEPASDLSAVLSWSCAALAPEHLEVFEVLGSVAMPEIGAHAAAALTGRSPASAASALLALERVSLVEQPEPGRFRMHDLVRLYAASRTGEHHRAVRRLIDFYVHTAYAGDRLLDPTRQPIEIGTPPPSCRPQPLDDRAAATAWFDTEHTCLLAAQRAAVELGDHVATWQLAWACDTFHQKRGELHDQLALWNRGLAAARALDDPVVLAVAHRRLGLSHLALAAYAEGLDHLRRSLAFTERNADIAQQAHSHQALAWAYEQLLEFTPALTHAVEALRLYRAVGNNIWIGKALNATGWYHAELGNHHEAELHCAMALELQRREGFRAGEGNALDSLGYIAHLLGDHRTAADHYRRAIEVFREIGHAYSEAGSLDKLGRTLAEAGDTAEARIVWNQALRLYRVQQRSAEEDRLRARLSELTP</sequence>
<dbReference type="AlphaFoldDB" id="A0A7C9RTA5"/>
<evidence type="ECO:0000256" key="1">
    <source>
        <dbReference type="ARBA" id="ARBA00005820"/>
    </source>
</evidence>
<dbReference type="SUPFAM" id="SSF47413">
    <property type="entry name" value="lambda repressor-like DNA-binding domains"/>
    <property type="match status" value="1"/>
</dbReference>
<dbReference type="GO" id="GO:0003677">
    <property type="term" value="F:DNA binding"/>
    <property type="evidence" value="ECO:0007669"/>
    <property type="project" value="UniProtKB-UniRule"/>
</dbReference>
<name>A0A7C9RTA5_9PSEU</name>
<dbReference type="Gene3D" id="3.40.50.300">
    <property type="entry name" value="P-loop containing nucleotide triphosphate hydrolases"/>
    <property type="match status" value="1"/>
</dbReference>
<dbReference type="InterPro" id="IPR010982">
    <property type="entry name" value="Lambda_DNA-bd_dom_sf"/>
</dbReference>
<dbReference type="InterPro" id="IPR016032">
    <property type="entry name" value="Sig_transdc_resp-reg_C-effctor"/>
</dbReference>
<dbReference type="InterPro" id="IPR019734">
    <property type="entry name" value="TPR_rpt"/>
</dbReference>
<reference evidence="8 9" key="1">
    <citation type="submission" date="2020-03" db="EMBL/GenBank/DDBJ databases">
        <title>Isolation and identification of active actinomycetes.</title>
        <authorList>
            <person name="Sun X."/>
        </authorList>
    </citation>
    <scope>NUCLEOTIDE SEQUENCE [LARGE SCALE GENOMIC DNA]</scope>
    <source>
        <strain evidence="8 9">NEAU-D13</strain>
    </source>
</reference>
<dbReference type="EMBL" id="JAAMPJ010000007">
    <property type="protein sequence ID" value="NGY62344.1"/>
    <property type="molecule type" value="Genomic_DNA"/>
</dbReference>
<keyword evidence="4" id="KW-0804">Transcription</keyword>
<evidence type="ECO:0000256" key="3">
    <source>
        <dbReference type="ARBA" id="ARBA00023125"/>
    </source>
</evidence>
<evidence type="ECO:0000256" key="5">
    <source>
        <dbReference type="PROSITE-ProRule" id="PRU01091"/>
    </source>
</evidence>
<dbReference type="PANTHER" id="PTHR35807">
    <property type="entry name" value="TRANSCRIPTIONAL REGULATOR REDD-RELATED"/>
    <property type="match status" value="1"/>
</dbReference>
<dbReference type="InterPro" id="IPR051677">
    <property type="entry name" value="AfsR-DnrI-RedD_regulator"/>
</dbReference>
<dbReference type="InterPro" id="IPR027417">
    <property type="entry name" value="P-loop_NTPase"/>
</dbReference>
<feature type="DNA-binding region" description="OmpR/PhoB-type" evidence="5">
    <location>
        <begin position="62"/>
        <end position="162"/>
    </location>
</feature>
<evidence type="ECO:0000259" key="7">
    <source>
        <dbReference type="PROSITE" id="PS51755"/>
    </source>
</evidence>
<keyword evidence="3 5" id="KW-0238">DNA-binding</keyword>
<dbReference type="Pfam" id="PF03704">
    <property type="entry name" value="BTAD"/>
    <property type="match status" value="1"/>
</dbReference>
<dbReference type="Gene3D" id="1.25.40.10">
    <property type="entry name" value="Tetratricopeptide repeat domain"/>
    <property type="match status" value="2"/>
</dbReference>
<evidence type="ECO:0000256" key="4">
    <source>
        <dbReference type="ARBA" id="ARBA00023163"/>
    </source>
</evidence>
<evidence type="ECO:0000313" key="9">
    <source>
        <dbReference type="Proteomes" id="UP000481360"/>
    </source>
</evidence>
<dbReference type="GO" id="GO:0043531">
    <property type="term" value="F:ADP binding"/>
    <property type="evidence" value="ECO:0007669"/>
    <property type="project" value="InterPro"/>
</dbReference>
<dbReference type="PRINTS" id="PR00364">
    <property type="entry name" value="DISEASERSIST"/>
</dbReference>
<keyword evidence="9" id="KW-1185">Reference proteome</keyword>
<feature type="domain" description="HTH cro/C1-type" evidence="6">
    <location>
        <begin position="7"/>
        <end position="62"/>
    </location>
</feature>
<dbReference type="InterPro" id="IPR001867">
    <property type="entry name" value="OmpR/PhoB-type_DNA-bd"/>
</dbReference>